<gene>
    <name evidence="1" type="ORF">B0H15DRAFT_944532</name>
</gene>
<dbReference type="EMBL" id="JARJCN010000006">
    <property type="protein sequence ID" value="KAJ7100183.1"/>
    <property type="molecule type" value="Genomic_DNA"/>
</dbReference>
<dbReference type="Proteomes" id="UP001222325">
    <property type="component" value="Unassembled WGS sequence"/>
</dbReference>
<evidence type="ECO:0000313" key="2">
    <source>
        <dbReference type="Proteomes" id="UP001222325"/>
    </source>
</evidence>
<evidence type="ECO:0000313" key="1">
    <source>
        <dbReference type="EMBL" id="KAJ7100183.1"/>
    </source>
</evidence>
<proteinExistence type="predicted"/>
<protein>
    <submittedName>
        <fullName evidence="1">Uncharacterized protein</fullName>
    </submittedName>
</protein>
<sequence length="310" mass="35041">MPHINFPQARYYQTKIQAYFPAQAQRGSARISTPSVREGRTRVLLPGSGTEAMRIDVDDWDALDAIYVAGSDEETETTEGPPNLPKASASDVDVVSLFECCVCLDTYHRPVVTTFLVPYAEVMDPDNLRWEVDAATLQRLVIGGWQDAVEACDPGHSDPLRGRNDVLKVYLVGEVVVVPEEYTQTPMRLGLPNWQAFGWPATALLPLYMEQMRILHALQRQARREAKAQGCSSRPRWPLSAEFEVLLVPYSTCYRPGRHGLWDEYNWEETTRPFSRGETVMVNAIVFIAHDTMILKVDEVQRVHPSNYTA</sequence>
<dbReference type="AlphaFoldDB" id="A0AAD6Y032"/>
<keyword evidence="2" id="KW-1185">Reference proteome</keyword>
<reference evidence="1" key="1">
    <citation type="submission" date="2023-03" db="EMBL/GenBank/DDBJ databases">
        <title>Massive genome expansion in bonnet fungi (Mycena s.s.) driven by repeated elements and novel gene families across ecological guilds.</title>
        <authorList>
            <consortium name="Lawrence Berkeley National Laboratory"/>
            <person name="Harder C.B."/>
            <person name="Miyauchi S."/>
            <person name="Viragh M."/>
            <person name="Kuo A."/>
            <person name="Thoen E."/>
            <person name="Andreopoulos B."/>
            <person name="Lu D."/>
            <person name="Skrede I."/>
            <person name="Drula E."/>
            <person name="Henrissat B."/>
            <person name="Morin E."/>
            <person name="Kohler A."/>
            <person name="Barry K."/>
            <person name="LaButti K."/>
            <person name="Morin E."/>
            <person name="Salamov A."/>
            <person name="Lipzen A."/>
            <person name="Mereny Z."/>
            <person name="Hegedus B."/>
            <person name="Baldrian P."/>
            <person name="Stursova M."/>
            <person name="Weitz H."/>
            <person name="Taylor A."/>
            <person name="Grigoriev I.V."/>
            <person name="Nagy L.G."/>
            <person name="Martin F."/>
            <person name="Kauserud H."/>
        </authorList>
    </citation>
    <scope>NUCLEOTIDE SEQUENCE</scope>
    <source>
        <strain evidence="1">CBHHK173m</strain>
    </source>
</reference>
<comment type="caution">
    <text evidence="1">The sequence shown here is derived from an EMBL/GenBank/DDBJ whole genome shotgun (WGS) entry which is preliminary data.</text>
</comment>
<name>A0AAD6Y032_9AGAR</name>
<organism evidence="1 2">
    <name type="scientific">Mycena belliarum</name>
    <dbReference type="NCBI Taxonomy" id="1033014"/>
    <lineage>
        <taxon>Eukaryota</taxon>
        <taxon>Fungi</taxon>
        <taxon>Dikarya</taxon>
        <taxon>Basidiomycota</taxon>
        <taxon>Agaricomycotina</taxon>
        <taxon>Agaricomycetes</taxon>
        <taxon>Agaricomycetidae</taxon>
        <taxon>Agaricales</taxon>
        <taxon>Marasmiineae</taxon>
        <taxon>Mycenaceae</taxon>
        <taxon>Mycena</taxon>
    </lineage>
</organism>
<accession>A0AAD6Y032</accession>